<reference evidence="9" key="1">
    <citation type="journal article" date="2023" name="Mol. Phylogenet. Evol.">
        <title>Genome-scale phylogeny and comparative genomics of the fungal order Sordariales.</title>
        <authorList>
            <person name="Hensen N."/>
            <person name="Bonometti L."/>
            <person name="Westerberg I."/>
            <person name="Brannstrom I.O."/>
            <person name="Guillou S."/>
            <person name="Cros-Aarteil S."/>
            <person name="Calhoun S."/>
            <person name="Haridas S."/>
            <person name="Kuo A."/>
            <person name="Mondo S."/>
            <person name="Pangilinan J."/>
            <person name="Riley R."/>
            <person name="LaButti K."/>
            <person name="Andreopoulos B."/>
            <person name="Lipzen A."/>
            <person name="Chen C."/>
            <person name="Yan M."/>
            <person name="Daum C."/>
            <person name="Ng V."/>
            <person name="Clum A."/>
            <person name="Steindorff A."/>
            <person name="Ohm R.A."/>
            <person name="Martin F."/>
            <person name="Silar P."/>
            <person name="Natvig D.O."/>
            <person name="Lalanne C."/>
            <person name="Gautier V."/>
            <person name="Ament-Velasquez S.L."/>
            <person name="Kruys A."/>
            <person name="Hutchinson M.I."/>
            <person name="Powell A.J."/>
            <person name="Barry K."/>
            <person name="Miller A.N."/>
            <person name="Grigoriev I.V."/>
            <person name="Debuchy R."/>
            <person name="Gladieux P."/>
            <person name="Hiltunen Thoren M."/>
            <person name="Johannesson H."/>
        </authorList>
    </citation>
    <scope>NUCLEOTIDE SEQUENCE</scope>
    <source>
        <strain evidence="9">PSN324</strain>
    </source>
</reference>
<reference evidence="9" key="2">
    <citation type="submission" date="2023-06" db="EMBL/GenBank/DDBJ databases">
        <authorList>
            <consortium name="Lawrence Berkeley National Laboratory"/>
            <person name="Mondo S.J."/>
            <person name="Hensen N."/>
            <person name="Bonometti L."/>
            <person name="Westerberg I."/>
            <person name="Brannstrom I.O."/>
            <person name="Guillou S."/>
            <person name="Cros-Aarteil S."/>
            <person name="Calhoun S."/>
            <person name="Haridas S."/>
            <person name="Kuo A."/>
            <person name="Pangilinan J."/>
            <person name="Riley R."/>
            <person name="Labutti K."/>
            <person name="Andreopoulos B."/>
            <person name="Lipzen A."/>
            <person name="Chen C."/>
            <person name="Yanf M."/>
            <person name="Daum C."/>
            <person name="Ng V."/>
            <person name="Clum A."/>
            <person name="Steindorff A."/>
            <person name="Ohm R."/>
            <person name="Martin F."/>
            <person name="Silar P."/>
            <person name="Natvig D."/>
            <person name="Lalanne C."/>
            <person name="Gautier V."/>
            <person name="Ament-Velasquez S.L."/>
            <person name="Kruys A."/>
            <person name="Hutchinson M.I."/>
            <person name="Powell A.J."/>
            <person name="Barry K."/>
            <person name="Miller A.N."/>
            <person name="Grigoriev I.V."/>
            <person name="Debuchy R."/>
            <person name="Gladieux P."/>
            <person name="Thoren M.H."/>
            <person name="Johannesson H."/>
        </authorList>
    </citation>
    <scope>NUCLEOTIDE SEQUENCE</scope>
    <source>
        <strain evidence="9">PSN324</strain>
    </source>
</reference>
<dbReference type="CDD" id="cd04330">
    <property type="entry name" value="RNAP_III_Rpc25_N"/>
    <property type="match status" value="1"/>
</dbReference>
<protein>
    <recommendedName>
        <fullName evidence="6">DNA-directed RNA polymerase subunit</fullName>
    </recommendedName>
</protein>
<dbReference type="InterPro" id="IPR013238">
    <property type="entry name" value="RNA_pol_III_Rbc25"/>
</dbReference>
<evidence type="ECO:0000256" key="3">
    <source>
        <dbReference type="ARBA" id="ARBA00022478"/>
    </source>
</evidence>
<dbReference type="Gene3D" id="3.30.1490.120">
    <property type="entry name" value="RNA polymerase Rpb7-like, N-terminal domain"/>
    <property type="match status" value="1"/>
</dbReference>
<dbReference type="Pfam" id="PF08292">
    <property type="entry name" value="RNA_pol_Rbc25"/>
    <property type="match status" value="1"/>
</dbReference>
<comment type="caution">
    <text evidence="9">The sequence shown here is derived from an EMBL/GenBank/DDBJ whole genome shotgun (WGS) entry which is preliminary data.</text>
</comment>
<accession>A0AAV9HJ78</accession>
<evidence type="ECO:0000313" key="9">
    <source>
        <dbReference type="EMBL" id="KAK4460804.1"/>
    </source>
</evidence>
<organism evidence="9 10">
    <name type="scientific">Cladorrhinum samala</name>
    <dbReference type="NCBI Taxonomy" id="585594"/>
    <lineage>
        <taxon>Eukaryota</taxon>
        <taxon>Fungi</taxon>
        <taxon>Dikarya</taxon>
        <taxon>Ascomycota</taxon>
        <taxon>Pezizomycotina</taxon>
        <taxon>Sordariomycetes</taxon>
        <taxon>Sordariomycetidae</taxon>
        <taxon>Sordariales</taxon>
        <taxon>Podosporaceae</taxon>
        <taxon>Cladorrhinum</taxon>
    </lineage>
</organism>
<evidence type="ECO:0000256" key="2">
    <source>
        <dbReference type="ARBA" id="ARBA00009307"/>
    </source>
</evidence>
<evidence type="ECO:0000256" key="5">
    <source>
        <dbReference type="ARBA" id="ARBA00023242"/>
    </source>
</evidence>
<evidence type="ECO:0000256" key="6">
    <source>
        <dbReference type="RuleBase" id="RU369086"/>
    </source>
</evidence>
<dbReference type="GO" id="GO:0005666">
    <property type="term" value="C:RNA polymerase III complex"/>
    <property type="evidence" value="ECO:0007669"/>
    <property type="project" value="TreeGrafter"/>
</dbReference>
<dbReference type="FunFam" id="3.30.1490.120:FF:000001">
    <property type="entry name" value="DNA-directed RNA polymerase II subunit RPB7"/>
    <property type="match status" value="1"/>
</dbReference>
<evidence type="ECO:0000259" key="8">
    <source>
        <dbReference type="Pfam" id="PF08292"/>
    </source>
</evidence>
<dbReference type="InterPro" id="IPR036898">
    <property type="entry name" value="RNA_pol_Rpb7-like_N_sf"/>
</dbReference>
<keyword evidence="10" id="KW-1185">Reference proteome</keyword>
<dbReference type="GO" id="GO:0006384">
    <property type="term" value="P:transcription initiation at RNA polymerase III promoter"/>
    <property type="evidence" value="ECO:0007669"/>
    <property type="project" value="TreeGrafter"/>
</dbReference>
<keyword evidence="3 6" id="KW-0240">DNA-directed RNA polymerase</keyword>
<dbReference type="InterPro" id="IPR045113">
    <property type="entry name" value="Rpb7-like"/>
</dbReference>
<dbReference type="SUPFAM" id="SSF88798">
    <property type="entry name" value="N-terminal, heterodimerisation domain of RBP7 (RpoE)"/>
    <property type="match status" value="1"/>
</dbReference>
<gene>
    <name evidence="9" type="ORF">QBC42DRAFT_271598</name>
</gene>
<comment type="function">
    <text evidence="6">DNA-dependent RNA polymerase which catalyzes the transcription of DNA into RNA using the four ribonucleoside triphosphates as substrates.</text>
</comment>
<evidence type="ECO:0000313" key="10">
    <source>
        <dbReference type="Proteomes" id="UP001321749"/>
    </source>
</evidence>
<feature type="domain" description="RNA polymerase Rpb7-like N-terminal" evidence="7">
    <location>
        <begin position="8"/>
        <end position="64"/>
    </location>
</feature>
<evidence type="ECO:0000256" key="1">
    <source>
        <dbReference type="ARBA" id="ARBA00004123"/>
    </source>
</evidence>
<dbReference type="PANTHER" id="PTHR12709">
    <property type="entry name" value="DNA-DIRECTED RNA POLYMERASE II, III"/>
    <property type="match status" value="1"/>
</dbReference>
<dbReference type="Pfam" id="PF03876">
    <property type="entry name" value="SHS2_Rpb7-N"/>
    <property type="match status" value="1"/>
</dbReference>
<sequence length="201" mass="23192">MFMMTQISDLVRIAPHDFNKESIHAIEDSINTKYANRLIKNIGLCISVRDILSASEGLIGNLDGYVYVQVEFNMIVFRPFKGEVIQARIASQSAEGMRLSTEFFEHIYVPHEFLPEGCEFIQTENAWVWHSDGEELYYDTNEIVRLKVVSEEWQNPPPAELAESTDELLEASQEIINQRPVWKIIGSMREAGLGCYIWWDE</sequence>
<evidence type="ECO:0000256" key="4">
    <source>
        <dbReference type="ARBA" id="ARBA00023163"/>
    </source>
</evidence>
<dbReference type="SUPFAM" id="SSF50249">
    <property type="entry name" value="Nucleic acid-binding proteins"/>
    <property type="match status" value="1"/>
</dbReference>
<keyword evidence="5 6" id="KW-0539">Nucleus</keyword>
<dbReference type="Gene3D" id="2.40.50.140">
    <property type="entry name" value="Nucleic acid-binding proteins"/>
    <property type="match status" value="1"/>
</dbReference>
<dbReference type="EMBL" id="MU865004">
    <property type="protein sequence ID" value="KAK4460804.1"/>
    <property type="molecule type" value="Genomic_DNA"/>
</dbReference>
<dbReference type="PANTHER" id="PTHR12709:SF1">
    <property type="entry name" value="DNA-DIRECTED RNA POLYMERASE III SUBUNIT RPC8"/>
    <property type="match status" value="1"/>
</dbReference>
<comment type="subcellular location">
    <subcellularLocation>
        <location evidence="1 6">Nucleus</location>
    </subcellularLocation>
</comment>
<keyword evidence="4 6" id="KW-0804">Transcription</keyword>
<comment type="similarity">
    <text evidence="2">Belongs to the eukaryotic RPB7/RPC8 RNA polymerase subunit family.</text>
</comment>
<proteinExistence type="inferred from homology"/>
<dbReference type="InterPro" id="IPR012340">
    <property type="entry name" value="NA-bd_OB-fold"/>
</dbReference>
<evidence type="ECO:0000259" key="7">
    <source>
        <dbReference type="Pfam" id="PF03876"/>
    </source>
</evidence>
<name>A0AAV9HJ78_9PEZI</name>
<dbReference type="GO" id="GO:0055029">
    <property type="term" value="C:nuclear DNA-directed RNA polymerase complex"/>
    <property type="evidence" value="ECO:0007669"/>
    <property type="project" value="UniProtKB-ARBA"/>
</dbReference>
<dbReference type="AlphaFoldDB" id="A0AAV9HJ78"/>
<feature type="domain" description="RNA polymerase III subunit Rpc25" evidence="8">
    <location>
        <begin position="83"/>
        <end position="199"/>
    </location>
</feature>
<dbReference type="InterPro" id="IPR005576">
    <property type="entry name" value="Rpb7-like_N"/>
</dbReference>
<dbReference type="Proteomes" id="UP001321749">
    <property type="component" value="Unassembled WGS sequence"/>
</dbReference>